<proteinExistence type="predicted"/>
<name>A0A8T0Q2K5_PANVG</name>
<keyword evidence="2" id="KW-1185">Reference proteome</keyword>
<dbReference type="AlphaFoldDB" id="A0A8T0Q2K5"/>
<organism evidence="1 2">
    <name type="scientific">Panicum virgatum</name>
    <name type="common">Blackwell switchgrass</name>
    <dbReference type="NCBI Taxonomy" id="38727"/>
    <lineage>
        <taxon>Eukaryota</taxon>
        <taxon>Viridiplantae</taxon>
        <taxon>Streptophyta</taxon>
        <taxon>Embryophyta</taxon>
        <taxon>Tracheophyta</taxon>
        <taxon>Spermatophyta</taxon>
        <taxon>Magnoliopsida</taxon>
        <taxon>Liliopsida</taxon>
        <taxon>Poales</taxon>
        <taxon>Poaceae</taxon>
        <taxon>PACMAD clade</taxon>
        <taxon>Panicoideae</taxon>
        <taxon>Panicodae</taxon>
        <taxon>Paniceae</taxon>
        <taxon>Panicinae</taxon>
        <taxon>Panicum</taxon>
        <taxon>Panicum sect. Hiantes</taxon>
    </lineage>
</organism>
<dbReference type="Proteomes" id="UP000823388">
    <property type="component" value="Chromosome 7N"/>
</dbReference>
<sequence length="38" mass="4076">MSVFLAEAMTLSIKGPLLTPAESDRGVEVEPLQILSCE</sequence>
<accession>A0A8T0Q2K5</accession>
<protein>
    <submittedName>
        <fullName evidence="1">Uncharacterized protein</fullName>
    </submittedName>
</protein>
<gene>
    <name evidence="1" type="ORF">PVAP13_7NG295978</name>
</gene>
<dbReference type="EMBL" id="CM029050">
    <property type="protein sequence ID" value="KAG2564514.1"/>
    <property type="molecule type" value="Genomic_DNA"/>
</dbReference>
<comment type="caution">
    <text evidence="1">The sequence shown here is derived from an EMBL/GenBank/DDBJ whole genome shotgun (WGS) entry which is preliminary data.</text>
</comment>
<evidence type="ECO:0000313" key="2">
    <source>
        <dbReference type="Proteomes" id="UP000823388"/>
    </source>
</evidence>
<reference evidence="1" key="1">
    <citation type="submission" date="2020-05" db="EMBL/GenBank/DDBJ databases">
        <title>WGS assembly of Panicum virgatum.</title>
        <authorList>
            <person name="Lovell J.T."/>
            <person name="Jenkins J."/>
            <person name="Shu S."/>
            <person name="Juenger T.E."/>
            <person name="Schmutz J."/>
        </authorList>
    </citation>
    <scope>NUCLEOTIDE SEQUENCE</scope>
    <source>
        <strain evidence="1">AP13</strain>
    </source>
</reference>
<evidence type="ECO:0000313" key="1">
    <source>
        <dbReference type="EMBL" id="KAG2564514.1"/>
    </source>
</evidence>